<keyword evidence="5 8" id="KW-0653">Protein transport</keyword>
<evidence type="ECO:0000256" key="7">
    <source>
        <dbReference type="ARBA" id="ARBA00023136"/>
    </source>
</evidence>
<feature type="transmembrane region" description="Helical" evidence="9">
    <location>
        <begin position="110"/>
        <end position="136"/>
    </location>
</feature>
<keyword evidence="4 9" id="KW-0812">Transmembrane</keyword>
<feature type="domain" description="MotA/TolQ/ExbB proton channel" evidence="10">
    <location>
        <begin position="83"/>
        <end position="189"/>
    </location>
</feature>
<dbReference type="Pfam" id="PF01618">
    <property type="entry name" value="MotA_ExbB"/>
    <property type="match status" value="1"/>
</dbReference>
<dbReference type="AlphaFoldDB" id="A0A1I3GGN9"/>
<proteinExistence type="inferred from homology"/>
<dbReference type="GO" id="GO:0005886">
    <property type="term" value="C:plasma membrane"/>
    <property type="evidence" value="ECO:0007669"/>
    <property type="project" value="UniProtKB-SubCell"/>
</dbReference>
<keyword evidence="2 8" id="KW-0813">Transport</keyword>
<dbReference type="InterPro" id="IPR050790">
    <property type="entry name" value="ExbB/TolQ_transport"/>
</dbReference>
<evidence type="ECO:0000256" key="3">
    <source>
        <dbReference type="ARBA" id="ARBA00022475"/>
    </source>
</evidence>
<evidence type="ECO:0000313" key="11">
    <source>
        <dbReference type="EMBL" id="SFI22685.1"/>
    </source>
</evidence>
<reference evidence="11 12" key="1">
    <citation type="submission" date="2016-10" db="EMBL/GenBank/DDBJ databases">
        <authorList>
            <person name="de Groot N.N."/>
        </authorList>
    </citation>
    <scope>NUCLEOTIDE SEQUENCE [LARGE SCALE GENOMIC DNA]</scope>
    <source>
        <strain evidence="11 12">Z108</strain>
    </source>
</reference>
<feature type="transmembrane region" description="Helical" evidence="9">
    <location>
        <begin position="156"/>
        <end position="177"/>
    </location>
</feature>
<dbReference type="GO" id="GO:0017038">
    <property type="term" value="P:protein import"/>
    <property type="evidence" value="ECO:0007669"/>
    <property type="project" value="TreeGrafter"/>
</dbReference>
<dbReference type="RefSeq" id="WP_075444997.1">
    <property type="nucleotide sequence ID" value="NZ_FOQK01000022.1"/>
</dbReference>
<protein>
    <submittedName>
        <fullName evidence="11">Biopolymer transport protein ExbB</fullName>
    </submittedName>
</protein>
<sequence>MEYIATGIEFFQKGGAVMYVLVLCSLLVAAIGVERALYYRQADSGREFARRFSQEMASGRFGEAASLAKAASGALASILWTAMHKPSDAQAAHHMELQTGIELSRFRQRLYYLSVIVTMAPLLGLLGTISGMISSFSVFNVTAGQATAITGGVGEALIATAMGLCVAIAALTVHAYFTQRVENIVTDMELCCSLVEEHRAELLAAAEDVQDGSYVLEGGAL</sequence>
<evidence type="ECO:0000256" key="8">
    <source>
        <dbReference type="RuleBase" id="RU004057"/>
    </source>
</evidence>
<evidence type="ECO:0000256" key="2">
    <source>
        <dbReference type="ARBA" id="ARBA00022448"/>
    </source>
</evidence>
<feature type="transmembrane region" description="Helical" evidence="9">
    <location>
        <begin position="16"/>
        <end position="38"/>
    </location>
</feature>
<dbReference type="EMBL" id="FOQK01000022">
    <property type="protein sequence ID" value="SFI22685.1"/>
    <property type="molecule type" value="Genomic_DNA"/>
</dbReference>
<dbReference type="OrthoDB" id="4045at2"/>
<dbReference type="PANTHER" id="PTHR30625:SF15">
    <property type="entry name" value="BIOPOLYMER TRANSPORT PROTEIN EXBB"/>
    <property type="match status" value="1"/>
</dbReference>
<evidence type="ECO:0000259" key="10">
    <source>
        <dbReference type="Pfam" id="PF01618"/>
    </source>
</evidence>
<evidence type="ECO:0000256" key="6">
    <source>
        <dbReference type="ARBA" id="ARBA00022989"/>
    </source>
</evidence>
<gene>
    <name evidence="11" type="ORF">SAMN04487861_12235</name>
</gene>
<comment type="subcellular location">
    <subcellularLocation>
        <location evidence="1">Cell membrane</location>
        <topology evidence="1">Multi-pass membrane protein</topology>
    </subcellularLocation>
    <subcellularLocation>
        <location evidence="8">Membrane</location>
        <topology evidence="8">Multi-pass membrane protein</topology>
    </subcellularLocation>
</comment>
<name>A0A1I3GGN9_SELRU</name>
<evidence type="ECO:0000256" key="5">
    <source>
        <dbReference type="ARBA" id="ARBA00022927"/>
    </source>
</evidence>
<comment type="similarity">
    <text evidence="8">Belongs to the exbB/tolQ family.</text>
</comment>
<evidence type="ECO:0000256" key="4">
    <source>
        <dbReference type="ARBA" id="ARBA00022692"/>
    </source>
</evidence>
<evidence type="ECO:0000256" key="9">
    <source>
        <dbReference type="SAM" id="Phobius"/>
    </source>
</evidence>
<dbReference type="InterPro" id="IPR002898">
    <property type="entry name" value="MotA_ExbB_proton_chnl"/>
</dbReference>
<accession>A0A1I3GGN9</accession>
<dbReference type="Proteomes" id="UP000183639">
    <property type="component" value="Unassembled WGS sequence"/>
</dbReference>
<evidence type="ECO:0000313" key="12">
    <source>
        <dbReference type="Proteomes" id="UP000183639"/>
    </source>
</evidence>
<dbReference type="PANTHER" id="PTHR30625">
    <property type="entry name" value="PROTEIN TOLQ"/>
    <property type="match status" value="1"/>
</dbReference>
<evidence type="ECO:0000256" key="1">
    <source>
        <dbReference type="ARBA" id="ARBA00004651"/>
    </source>
</evidence>
<organism evidence="11 12">
    <name type="scientific">Selenomonas ruminantium</name>
    <dbReference type="NCBI Taxonomy" id="971"/>
    <lineage>
        <taxon>Bacteria</taxon>
        <taxon>Bacillati</taxon>
        <taxon>Bacillota</taxon>
        <taxon>Negativicutes</taxon>
        <taxon>Selenomonadales</taxon>
        <taxon>Selenomonadaceae</taxon>
        <taxon>Selenomonas</taxon>
    </lineage>
</organism>
<keyword evidence="6 9" id="KW-1133">Transmembrane helix</keyword>
<keyword evidence="3" id="KW-1003">Cell membrane</keyword>
<keyword evidence="7 9" id="KW-0472">Membrane</keyword>